<dbReference type="SUPFAM" id="SSF48208">
    <property type="entry name" value="Six-hairpin glycosidases"/>
    <property type="match status" value="1"/>
</dbReference>
<dbReference type="InterPro" id="IPR024705">
    <property type="entry name" value="Ssp411"/>
</dbReference>
<dbReference type="PANTHER" id="PTHR42899:SF1">
    <property type="entry name" value="SPERMATOGENESIS-ASSOCIATED PROTEIN 20"/>
    <property type="match status" value="1"/>
</dbReference>
<evidence type="ECO:0000313" key="3">
    <source>
        <dbReference type="Proteomes" id="UP000219440"/>
    </source>
</evidence>
<dbReference type="CDD" id="cd02955">
    <property type="entry name" value="SSP411"/>
    <property type="match status" value="1"/>
</dbReference>
<name>A0A2C8Y8L0_9MICO</name>
<dbReference type="InterPro" id="IPR036249">
    <property type="entry name" value="Thioredoxin-like_sf"/>
</dbReference>
<organism evidence="2 3">
    <name type="scientific">Salinibacterium xinjiangense</name>
    <dbReference type="NCBI Taxonomy" id="386302"/>
    <lineage>
        <taxon>Bacteria</taxon>
        <taxon>Bacillati</taxon>
        <taxon>Actinomycetota</taxon>
        <taxon>Actinomycetes</taxon>
        <taxon>Micrococcales</taxon>
        <taxon>Microbacteriaceae</taxon>
        <taxon>Salinibacterium</taxon>
    </lineage>
</organism>
<sequence>MDAVSPYLRSHADNPVDWWQWGPEPFAEAARRDVPVLVSIGYSTCHWCHVMARESFSDPAMAAIMNERFVAIKVDREEHAEVDSTYMAAAAAFTGNLGWPLNVFVTPEGRAFFAGTYWPPEPVQGHPSFRVVLDAVTDAWQQRRAEVDKNAAAIVDALASVPAAGESLVIDFDSIVAELAGYEDSQFGGFGGAPKFPVSPVQRFLLERASVGDTVASTLAHRTLRATLGLRDTVDGGFFRYATMRDWSDPHYERMLYDNAQLLPGYAIAGMEDVAQGLAGWIASMQQPGGGFASAQDSESTVDGKRVEGFYYSLDAASRGRMEAPPVDAKVLTGWNGLAIEGLAVAGRLLGHPEWIATARIAADFLLEHHVGARLVRASIGSTVSSARATLEDVGMLASGLIELAIATGEVRYVVAARTLVDDSLAAGSGGLTFGVPGGADPVLQSQGLAVEPDPSDGALPSGLSAVASAAHRLFLLTAHEQYRAAATAVMARIAEAASRQPISCGAALAVMSALAQPARQVVVISDDPADALAALARRWHRSGSISIVLTGAQAAQWADAGFALLEGRVSAPGVATSYVCTDFVCRLPATDAANLARELDRE</sequence>
<evidence type="ECO:0000313" key="2">
    <source>
        <dbReference type="EMBL" id="SOE46521.1"/>
    </source>
</evidence>
<dbReference type="SUPFAM" id="SSF52833">
    <property type="entry name" value="Thioredoxin-like"/>
    <property type="match status" value="1"/>
</dbReference>
<gene>
    <name evidence="2" type="ORF">SAMN06296378_0156</name>
</gene>
<dbReference type="InterPro" id="IPR008928">
    <property type="entry name" value="6-hairpin_glycosidase_sf"/>
</dbReference>
<feature type="domain" description="Spermatogenesis-associated protein 20-like TRX" evidence="1">
    <location>
        <begin position="3"/>
        <end position="158"/>
    </location>
</feature>
<dbReference type="EMBL" id="OCST01000001">
    <property type="protein sequence ID" value="SOE46521.1"/>
    <property type="molecule type" value="Genomic_DNA"/>
</dbReference>
<dbReference type="GO" id="GO:0005975">
    <property type="term" value="P:carbohydrate metabolic process"/>
    <property type="evidence" value="ECO:0007669"/>
    <property type="project" value="InterPro"/>
</dbReference>
<dbReference type="PANTHER" id="PTHR42899">
    <property type="entry name" value="SPERMATOGENESIS-ASSOCIATED PROTEIN 20"/>
    <property type="match status" value="1"/>
</dbReference>
<protein>
    <recommendedName>
        <fullName evidence="1">Spermatogenesis-associated protein 20-like TRX domain-containing protein</fullName>
    </recommendedName>
</protein>
<dbReference type="AlphaFoldDB" id="A0A2C8Y8L0"/>
<dbReference type="Gene3D" id="3.40.30.10">
    <property type="entry name" value="Glutaredoxin"/>
    <property type="match status" value="1"/>
</dbReference>
<proteinExistence type="predicted"/>
<keyword evidence="3" id="KW-1185">Reference proteome</keyword>
<reference evidence="2 3" key="1">
    <citation type="submission" date="2017-09" db="EMBL/GenBank/DDBJ databases">
        <authorList>
            <person name="Ehlers B."/>
            <person name="Leendertz F.H."/>
        </authorList>
    </citation>
    <scope>NUCLEOTIDE SEQUENCE [LARGE SCALE GENOMIC DNA]</scope>
    <source>
        <strain evidence="2 3">CGMCC 1.05381</strain>
    </source>
</reference>
<dbReference type="PIRSF" id="PIRSF006402">
    <property type="entry name" value="UCP006402_thioredoxin"/>
    <property type="match status" value="1"/>
</dbReference>
<accession>A0A2C8Y8L0</accession>
<dbReference type="InterPro" id="IPR004879">
    <property type="entry name" value="Ssp411-like_TRX"/>
</dbReference>
<dbReference type="Pfam" id="PF03190">
    <property type="entry name" value="Thioredox_DsbH"/>
    <property type="match status" value="1"/>
</dbReference>
<evidence type="ECO:0000259" key="1">
    <source>
        <dbReference type="Pfam" id="PF03190"/>
    </source>
</evidence>
<dbReference type="Proteomes" id="UP000219440">
    <property type="component" value="Unassembled WGS sequence"/>
</dbReference>